<dbReference type="InterPro" id="IPR012550">
    <property type="entry name" value="DUF1706"/>
</dbReference>
<proteinExistence type="predicted"/>
<dbReference type="AlphaFoldDB" id="A0A3M8A5E1"/>
<dbReference type="Pfam" id="PF08020">
    <property type="entry name" value="DUF1706"/>
    <property type="match status" value="1"/>
</dbReference>
<dbReference type="InterPro" id="IPR034660">
    <property type="entry name" value="DinB/YfiT-like"/>
</dbReference>
<dbReference type="PANTHER" id="PTHR40658">
    <property type="match status" value="1"/>
</dbReference>
<dbReference type="OrthoDB" id="4484862at2"/>
<feature type="region of interest" description="Disordered" evidence="1">
    <location>
        <begin position="1"/>
        <end position="24"/>
    </location>
</feature>
<gene>
    <name evidence="2" type="ORF">EDM22_14455</name>
</gene>
<dbReference type="PANTHER" id="PTHR40658:SF4">
    <property type="entry name" value="HYPOTHETICAL CYTOSOLIC PROTEIN"/>
    <property type="match status" value="1"/>
</dbReference>
<organism evidence="2 3">
    <name type="scientific">Agromyces tardus</name>
    <dbReference type="NCBI Taxonomy" id="2583849"/>
    <lineage>
        <taxon>Bacteria</taxon>
        <taxon>Bacillati</taxon>
        <taxon>Actinomycetota</taxon>
        <taxon>Actinomycetes</taxon>
        <taxon>Micrococcales</taxon>
        <taxon>Microbacteriaceae</taxon>
        <taxon>Agromyces</taxon>
    </lineage>
</organism>
<protein>
    <submittedName>
        <fullName evidence="2">DfsB family protein</fullName>
    </submittedName>
</protein>
<name>A0A3M8A5E1_9MICO</name>
<dbReference type="Proteomes" id="UP000275048">
    <property type="component" value="Unassembled WGS sequence"/>
</dbReference>
<sequence>MRPARRAHSRLGAGRSPLAAGAPRSYDVRVSIPQQRDSLIGAATARFAQLEDELDALEQSEAAAVGGTHHAAPPAHHVLVREAAPTDRRDRDATDVVNHLHAWHVLLIGWLDADAAGRKPGFPAEGYTWAQLDALNRALRDRYREDGVLADARERLRGSHRAALARVEAVSDADLFEEPRDWAHGTLAEPVHECLGGHYEWALGALEELRRG</sequence>
<evidence type="ECO:0000256" key="1">
    <source>
        <dbReference type="SAM" id="MobiDB-lite"/>
    </source>
</evidence>
<comment type="caution">
    <text evidence="2">The sequence shown here is derived from an EMBL/GenBank/DDBJ whole genome shotgun (WGS) entry which is preliminary data.</text>
</comment>
<reference evidence="2 3" key="1">
    <citation type="submission" date="2018-10" db="EMBL/GenBank/DDBJ databases">
        <title>Isolation, diversity and antibacterial activity of antinobacteria from the wheat rhizosphere soil.</title>
        <authorList>
            <person name="Sun T."/>
        </authorList>
    </citation>
    <scope>NUCLEOTIDE SEQUENCE [LARGE SCALE GENOMIC DNA]</scope>
    <source>
        <strain evidence="2 3">SJ-23</strain>
    </source>
</reference>
<evidence type="ECO:0000313" key="2">
    <source>
        <dbReference type="EMBL" id="RNB46221.1"/>
    </source>
</evidence>
<dbReference type="Gene3D" id="1.20.120.450">
    <property type="entry name" value="dinb family like domain"/>
    <property type="match status" value="1"/>
</dbReference>
<dbReference type="EMBL" id="RHHB01000036">
    <property type="protein sequence ID" value="RNB46221.1"/>
    <property type="molecule type" value="Genomic_DNA"/>
</dbReference>
<evidence type="ECO:0000313" key="3">
    <source>
        <dbReference type="Proteomes" id="UP000275048"/>
    </source>
</evidence>
<accession>A0A3M8A5E1</accession>
<keyword evidence="3" id="KW-1185">Reference proteome</keyword>